<dbReference type="PANTHER" id="PTHR37807">
    <property type="entry name" value="OS07G0160300 PROTEIN"/>
    <property type="match status" value="1"/>
</dbReference>
<evidence type="ECO:0000256" key="1">
    <source>
        <dbReference type="SAM" id="MobiDB-lite"/>
    </source>
</evidence>
<keyword evidence="3" id="KW-1185">Reference proteome</keyword>
<gene>
    <name evidence="2" type="ORF">COL8621_01003</name>
</gene>
<accession>A0A238JUA5</accession>
<evidence type="ECO:0000313" key="2">
    <source>
        <dbReference type="EMBL" id="SMX33336.1"/>
    </source>
</evidence>
<feature type="region of interest" description="Disordered" evidence="1">
    <location>
        <begin position="1"/>
        <end position="26"/>
    </location>
</feature>
<evidence type="ECO:0000313" key="3">
    <source>
        <dbReference type="Proteomes" id="UP000202922"/>
    </source>
</evidence>
<proteinExistence type="predicted"/>
<dbReference type="Gene3D" id="3.40.50.300">
    <property type="entry name" value="P-loop containing nucleotide triphosphate hydrolases"/>
    <property type="match status" value="1"/>
</dbReference>
<protein>
    <recommendedName>
        <fullName evidence="4">Adenylyl-sulfate kinase</fullName>
    </recommendedName>
</protein>
<reference evidence="3" key="1">
    <citation type="submission" date="2017-05" db="EMBL/GenBank/DDBJ databases">
        <authorList>
            <person name="Rodrigo-Torres L."/>
            <person name="Arahal R. D."/>
            <person name="Lucena T."/>
        </authorList>
    </citation>
    <scope>NUCLEOTIDE SEQUENCE [LARGE SCALE GENOMIC DNA]</scope>
    <source>
        <strain evidence="3">CECT 8621</strain>
    </source>
</reference>
<dbReference type="PANTHER" id="PTHR37807:SF3">
    <property type="entry name" value="OS07G0160300 PROTEIN"/>
    <property type="match status" value="1"/>
</dbReference>
<dbReference type="InterPro" id="IPR027417">
    <property type="entry name" value="P-loop_NTPase"/>
</dbReference>
<feature type="compositionally biased region" description="Basic and acidic residues" evidence="1">
    <location>
        <begin position="12"/>
        <end position="23"/>
    </location>
</feature>
<organism evidence="2 3">
    <name type="scientific">Actibacterium lipolyticum</name>
    <dbReference type="NCBI Taxonomy" id="1524263"/>
    <lineage>
        <taxon>Bacteria</taxon>
        <taxon>Pseudomonadati</taxon>
        <taxon>Pseudomonadota</taxon>
        <taxon>Alphaproteobacteria</taxon>
        <taxon>Rhodobacterales</taxon>
        <taxon>Roseobacteraceae</taxon>
        <taxon>Actibacterium</taxon>
    </lineage>
</organism>
<sequence>MGAKGCNFDWKTPPRHETRRADRTVGPTRRWQTTLARSAAETLGAVHLRIDTIEAALRQSALSIKNAKDGGYWAAYGIAADNLRLGHIVIGDSVNPVPLTRHAWNDAAVDGNAALLNVEVVCSDLGKHRHRVENRTADIAGQRVPDWNAVTRREYDVFPNPDLRIDTANRSIESCVEQLVVAVKAL</sequence>
<name>A0A238JUA5_9RHOB</name>
<dbReference type="AlphaFoldDB" id="A0A238JUA5"/>
<dbReference type="Proteomes" id="UP000202922">
    <property type="component" value="Unassembled WGS sequence"/>
</dbReference>
<evidence type="ECO:0008006" key="4">
    <source>
        <dbReference type="Google" id="ProtNLM"/>
    </source>
</evidence>
<dbReference type="EMBL" id="FXYE01000001">
    <property type="protein sequence ID" value="SMX33336.1"/>
    <property type="molecule type" value="Genomic_DNA"/>
</dbReference>
<dbReference type="SUPFAM" id="SSF52540">
    <property type="entry name" value="P-loop containing nucleoside triphosphate hydrolases"/>
    <property type="match status" value="1"/>
</dbReference>